<dbReference type="AlphaFoldDB" id="A0A183ED06"/>
<dbReference type="InterPro" id="IPR002369">
    <property type="entry name" value="Integrin_bsu_VWA"/>
</dbReference>
<keyword evidence="9" id="KW-0325">Glycoprotein</keyword>
<comment type="similarity">
    <text evidence="2 10">Belongs to the integrin beta chain family.</text>
</comment>
<dbReference type="Pfam" id="PF00362">
    <property type="entry name" value="Integrin_beta"/>
    <property type="match status" value="2"/>
</dbReference>
<keyword evidence="7" id="KW-0472">Membrane</keyword>
<dbReference type="Proteomes" id="UP000271098">
    <property type="component" value="Unassembled WGS sequence"/>
</dbReference>
<dbReference type="GO" id="GO:0098609">
    <property type="term" value="P:cell-cell adhesion"/>
    <property type="evidence" value="ECO:0007669"/>
    <property type="project" value="TreeGrafter"/>
</dbReference>
<dbReference type="GO" id="GO:0009986">
    <property type="term" value="C:cell surface"/>
    <property type="evidence" value="ECO:0007669"/>
    <property type="project" value="TreeGrafter"/>
</dbReference>
<evidence type="ECO:0000259" key="11">
    <source>
        <dbReference type="SMART" id="SM00187"/>
    </source>
</evidence>
<protein>
    <recommendedName>
        <fullName evidence="10">Integrin beta</fullName>
    </recommendedName>
</protein>
<keyword evidence="6 10" id="KW-0401">Integrin</keyword>
<evidence type="ECO:0000256" key="3">
    <source>
        <dbReference type="ARBA" id="ARBA00022692"/>
    </source>
</evidence>
<dbReference type="Gene3D" id="3.40.50.410">
    <property type="entry name" value="von Willebrand factor, type A domain"/>
    <property type="match status" value="2"/>
</dbReference>
<feature type="domain" description="Integrin beta subunit VWA" evidence="11">
    <location>
        <begin position="1"/>
        <end position="329"/>
    </location>
</feature>
<dbReference type="EMBL" id="UYRT01087446">
    <property type="protein sequence ID" value="VDN32566.1"/>
    <property type="molecule type" value="Genomic_DNA"/>
</dbReference>
<dbReference type="GO" id="GO:0016477">
    <property type="term" value="P:cell migration"/>
    <property type="evidence" value="ECO:0007669"/>
    <property type="project" value="TreeGrafter"/>
</dbReference>
<dbReference type="OrthoDB" id="410592at2759"/>
<dbReference type="PRINTS" id="PR01186">
    <property type="entry name" value="INTEGRINB"/>
</dbReference>
<evidence type="ECO:0000313" key="14">
    <source>
        <dbReference type="WBParaSite" id="GPUH_0001887201-mRNA-1"/>
    </source>
</evidence>
<dbReference type="WBParaSite" id="GPUH_0001887201-mRNA-1">
    <property type="protein sequence ID" value="GPUH_0001887201-mRNA-1"/>
    <property type="gene ID" value="GPUH_0001887201"/>
</dbReference>
<reference evidence="12 13" key="2">
    <citation type="submission" date="2018-11" db="EMBL/GenBank/DDBJ databases">
        <authorList>
            <consortium name="Pathogen Informatics"/>
        </authorList>
    </citation>
    <scope>NUCLEOTIDE SEQUENCE [LARGE SCALE GENOMIC DNA]</scope>
</reference>
<evidence type="ECO:0000256" key="2">
    <source>
        <dbReference type="ARBA" id="ARBA00007449"/>
    </source>
</evidence>
<keyword evidence="10" id="KW-0130">Cell adhesion</keyword>
<proteinExistence type="inferred from homology"/>
<evidence type="ECO:0000256" key="7">
    <source>
        <dbReference type="ARBA" id="ARBA00023136"/>
    </source>
</evidence>
<accession>A0A183ED06</accession>
<evidence type="ECO:0000256" key="4">
    <source>
        <dbReference type="ARBA" id="ARBA00022737"/>
    </source>
</evidence>
<comment type="subcellular location">
    <subcellularLocation>
        <location evidence="10">Cell membrane</location>
        <topology evidence="10">Single-pass type I membrane protein</topology>
    </subcellularLocation>
    <subcellularLocation>
        <location evidence="1">Membrane</location>
        <topology evidence="1">Single-pass type I membrane protein</topology>
    </subcellularLocation>
</comment>
<dbReference type="InterPro" id="IPR015812">
    <property type="entry name" value="Integrin_bsu"/>
</dbReference>
<dbReference type="SMART" id="SM00187">
    <property type="entry name" value="INB"/>
    <property type="match status" value="1"/>
</dbReference>
<keyword evidence="8" id="KW-1015">Disulfide bond</keyword>
<reference evidence="14" key="1">
    <citation type="submission" date="2016-06" db="UniProtKB">
        <authorList>
            <consortium name="WormBaseParasite"/>
        </authorList>
    </citation>
    <scope>IDENTIFICATION</scope>
</reference>
<keyword evidence="13" id="KW-1185">Reference proteome</keyword>
<dbReference type="GO" id="GO:0005178">
    <property type="term" value="F:integrin binding"/>
    <property type="evidence" value="ECO:0007669"/>
    <property type="project" value="TreeGrafter"/>
</dbReference>
<dbReference type="SUPFAM" id="SSF69179">
    <property type="entry name" value="Integrin domains"/>
    <property type="match status" value="1"/>
</dbReference>
<keyword evidence="3 10" id="KW-0812">Transmembrane</keyword>
<evidence type="ECO:0000256" key="1">
    <source>
        <dbReference type="ARBA" id="ARBA00004479"/>
    </source>
</evidence>
<name>A0A183ED06_9BILA</name>
<dbReference type="InterPro" id="IPR032695">
    <property type="entry name" value="Integrin_dom_sf"/>
</dbReference>
<evidence type="ECO:0000313" key="12">
    <source>
        <dbReference type="EMBL" id="VDN32566.1"/>
    </source>
</evidence>
<dbReference type="PANTHER" id="PTHR10082:SF60">
    <property type="entry name" value="INTEGRIN BETA-PS"/>
    <property type="match status" value="1"/>
</dbReference>
<evidence type="ECO:0000256" key="9">
    <source>
        <dbReference type="ARBA" id="ARBA00023180"/>
    </source>
</evidence>
<dbReference type="InterPro" id="IPR036465">
    <property type="entry name" value="vWFA_dom_sf"/>
</dbReference>
<dbReference type="GO" id="GO:0033627">
    <property type="term" value="P:cell adhesion mediated by integrin"/>
    <property type="evidence" value="ECO:0007669"/>
    <property type="project" value="TreeGrafter"/>
</dbReference>
<dbReference type="Gene3D" id="2.60.40.1510">
    <property type="entry name" value="ntegrin, alpha v. Chain A, domain 3"/>
    <property type="match status" value="1"/>
</dbReference>
<dbReference type="GO" id="GO:0005925">
    <property type="term" value="C:focal adhesion"/>
    <property type="evidence" value="ECO:0007669"/>
    <property type="project" value="TreeGrafter"/>
</dbReference>
<dbReference type="GO" id="GO:0007160">
    <property type="term" value="P:cell-matrix adhesion"/>
    <property type="evidence" value="ECO:0007669"/>
    <property type="project" value="TreeGrafter"/>
</dbReference>
<gene>
    <name evidence="12" type="ORF">GPUH_LOCUS18847</name>
</gene>
<dbReference type="GO" id="GO:0008305">
    <property type="term" value="C:integrin complex"/>
    <property type="evidence" value="ECO:0007669"/>
    <property type="project" value="TreeGrafter"/>
</dbReference>
<evidence type="ECO:0000313" key="13">
    <source>
        <dbReference type="Proteomes" id="UP000271098"/>
    </source>
</evidence>
<keyword evidence="4" id="KW-0677">Repeat</keyword>
<evidence type="ECO:0000256" key="5">
    <source>
        <dbReference type="ARBA" id="ARBA00022989"/>
    </source>
</evidence>
<dbReference type="SUPFAM" id="SSF53300">
    <property type="entry name" value="vWA-like"/>
    <property type="match status" value="2"/>
</dbReference>
<dbReference type="GO" id="GO:0007229">
    <property type="term" value="P:integrin-mediated signaling pathway"/>
    <property type="evidence" value="ECO:0007669"/>
    <property type="project" value="UniProtKB-KW"/>
</dbReference>
<keyword evidence="5" id="KW-1133">Transmembrane helix</keyword>
<evidence type="ECO:0000256" key="6">
    <source>
        <dbReference type="ARBA" id="ARBA00023037"/>
    </source>
</evidence>
<evidence type="ECO:0000256" key="10">
    <source>
        <dbReference type="RuleBase" id="RU000633"/>
    </source>
</evidence>
<sequence length="349" mass="38993">MKAITKNFRLGFGSFIDKKLMPFVDPRPEKQLSPCPEQCAQPYGFKNQMSLTMDTARFSKEVEEAEISGNLDAPEGGFDAVVQALTCNSSIGWRERARKMIVFSTDAGFHYAGDGRVRFASFHSAAYKMGLKRTGLTPLITSNVCTWEEFIQMAGVVVPNDGHCHLDKHGYYTKSLDQDYPSIALLHQKIKERKANIIFAVTEKNKDLYKQLSDALPDVSSSVGVLADDSRNIVTLIEEEYNKISQKIIMVDNANASQGLRLSYRSKCLDGHSLKETNVCDGIKVGDEVSFEVTLESTHCVKERDFELKIGPSGLDETLQVDVHVQCDCDCETEVIFLFLPKCLFFGLV</sequence>
<evidence type="ECO:0000256" key="8">
    <source>
        <dbReference type="ARBA" id="ARBA00023157"/>
    </source>
</evidence>
<organism evidence="14">
    <name type="scientific">Gongylonema pulchrum</name>
    <dbReference type="NCBI Taxonomy" id="637853"/>
    <lineage>
        <taxon>Eukaryota</taxon>
        <taxon>Metazoa</taxon>
        <taxon>Ecdysozoa</taxon>
        <taxon>Nematoda</taxon>
        <taxon>Chromadorea</taxon>
        <taxon>Rhabditida</taxon>
        <taxon>Spirurina</taxon>
        <taxon>Spiruromorpha</taxon>
        <taxon>Spiruroidea</taxon>
        <taxon>Gongylonematidae</taxon>
        <taxon>Gongylonema</taxon>
    </lineage>
</organism>
<dbReference type="PANTHER" id="PTHR10082">
    <property type="entry name" value="INTEGRIN BETA SUBUNIT"/>
    <property type="match status" value="1"/>
</dbReference>